<dbReference type="Proteomes" id="UP000308230">
    <property type="component" value="Unassembled WGS sequence"/>
</dbReference>
<keyword evidence="2" id="KW-0178">Competence</keyword>
<dbReference type="SUPFAM" id="SSF54523">
    <property type="entry name" value="Pili subunits"/>
    <property type="match status" value="1"/>
</dbReference>
<keyword evidence="3" id="KW-0472">Membrane</keyword>
<dbReference type="Pfam" id="PF07963">
    <property type="entry name" value="N_methyl"/>
    <property type="match status" value="1"/>
</dbReference>
<protein>
    <submittedName>
        <fullName evidence="4">Prepilin-type N-terminal cleavage/methylation domain-containing protein</fullName>
    </submittedName>
</protein>
<name>A0A5R9F6M0_9BACL</name>
<evidence type="ECO:0000256" key="3">
    <source>
        <dbReference type="SAM" id="Phobius"/>
    </source>
</evidence>
<comment type="caution">
    <text evidence="4">The sequence shown here is derived from an EMBL/GenBank/DDBJ whole genome shotgun (WGS) entry which is preliminary data.</text>
</comment>
<dbReference type="PROSITE" id="PS00409">
    <property type="entry name" value="PROKAR_NTER_METHYL"/>
    <property type="match status" value="1"/>
</dbReference>
<dbReference type="InterPro" id="IPR045584">
    <property type="entry name" value="Pilin-like"/>
</dbReference>
<dbReference type="AlphaFoldDB" id="A0A5R9F6M0"/>
<evidence type="ECO:0000256" key="2">
    <source>
        <dbReference type="ARBA" id="ARBA00023287"/>
    </source>
</evidence>
<evidence type="ECO:0000256" key="1">
    <source>
        <dbReference type="ARBA" id="ARBA00004241"/>
    </source>
</evidence>
<evidence type="ECO:0000313" key="5">
    <source>
        <dbReference type="Proteomes" id="UP000308230"/>
    </source>
</evidence>
<proteinExistence type="predicted"/>
<dbReference type="OrthoDB" id="2594125at2"/>
<dbReference type="NCBIfam" id="TIGR02532">
    <property type="entry name" value="IV_pilin_GFxxxE"/>
    <property type="match status" value="1"/>
</dbReference>
<dbReference type="GO" id="GO:0030420">
    <property type="term" value="P:establishment of competence for transformation"/>
    <property type="evidence" value="ECO:0007669"/>
    <property type="project" value="UniProtKB-KW"/>
</dbReference>
<keyword evidence="3" id="KW-0812">Transmembrane</keyword>
<dbReference type="Gene3D" id="3.30.700.10">
    <property type="entry name" value="Glycoprotein, Type 4 Pilin"/>
    <property type="match status" value="1"/>
</dbReference>
<dbReference type="EMBL" id="SWLG01000001">
    <property type="protein sequence ID" value="TLS39227.1"/>
    <property type="molecule type" value="Genomic_DNA"/>
</dbReference>
<gene>
    <name evidence="4" type="ORF">FCL54_02665</name>
</gene>
<keyword evidence="3" id="KW-1133">Transmembrane helix</keyword>
<organism evidence="4 5">
    <name type="scientific">Exobacillus caeni</name>
    <dbReference type="NCBI Taxonomy" id="2574798"/>
    <lineage>
        <taxon>Bacteria</taxon>
        <taxon>Bacillati</taxon>
        <taxon>Bacillota</taxon>
        <taxon>Bacilli</taxon>
        <taxon>Bacillales</taxon>
        <taxon>Guptibacillaceae</taxon>
        <taxon>Exobacillus</taxon>
    </lineage>
</organism>
<feature type="transmembrane region" description="Helical" evidence="3">
    <location>
        <begin position="21"/>
        <end position="43"/>
    </location>
</feature>
<reference evidence="4 5" key="1">
    <citation type="submission" date="2019-04" db="EMBL/GenBank/DDBJ databases">
        <title>Bacillus caeni sp. nov., a bacterium isolated from mangrove sediment.</title>
        <authorList>
            <person name="Huang H."/>
            <person name="Mo K."/>
            <person name="Hu Y."/>
        </authorList>
    </citation>
    <scope>NUCLEOTIDE SEQUENCE [LARGE SCALE GENOMIC DNA]</scope>
    <source>
        <strain evidence="4 5">HB172195</strain>
    </source>
</reference>
<evidence type="ECO:0000313" key="4">
    <source>
        <dbReference type="EMBL" id="TLS39227.1"/>
    </source>
</evidence>
<accession>A0A5R9F6M0</accession>
<sequence length="172" mass="19661">MLLSIVRGIKLKVLKDSKGFTLIELLLTLAISGIIITMIYSVFINGLTRLDRENTKVLARQDADYVMEQISNAFYQEEKNKARNEYDPEIFLEINNGIVKLNGTKISNENFSYEKSTFEGEYFSDSDIPFSSKKTVKHNLRRLSVNLVVKDSSSHTLSVSSTFLYQWDGDEN</sequence>
<comment type="subcellular location">
    <subcellularLocation>
        <location evidence="1">Cell surface</location>
    </subcellularLocation>
</comment>
<dbReference type="InterPro" id="IPR012902">
    <property type="entry name" value="N_methyl_site"/>
</dbReference>
<keyword evidence="5" id="KW-1185">Reference proteome</keyword>
<dbReference type="GO" id="GO:0009986">
    <property type="term" value="C:cell surface"/>
    <property type="evidence" value="ECO:0007669"/>
    <property type="project" value="UniProtKB-SubCell"/>
</dbReference>